<sequence>MNDTTPTPRAQTRTWATVTADCMDGAVVQVRHHTVTLTRTPAGIEATVDGQECELHVAVSILHGADRATVTAETLEPAPIGKTRACELHKLMHRAGVPSGEHYGFAGAALDRPVYSLAALTEADARQVWLFLRSTHPQAAAA</sequence>
<comment type="caution">
    <text evidence="2">The sequence shown here is derived from an EMBL/GenBank/DDBJ whole genome shotgun (WGS) entry which is preliminary data.</text>
</comment>
<accession>A0A7W8KDD1</accession>
<name>A0A7W8KDD1_9DEIO</name>
<organism evidence="2 3">
    <name type="scientific">Deinococcus metalli</name>
    <dbReference type="NCBI Taxonomy" id="1141878"/>
    <lineage>
        <taxon>Bacteria</taxon>
        <taxon>Thermotogati</taxon>
        <taxon>Deinococcota</taxon>
        <taxon>Deinococci</taxon>
        <taxon>Deinococcales</taxon>
        <taxon>Deinococcaceae</taxon>
        <taxon>Deinococcus</taxon>
    </lineage>
</organism>
<reference evidence="1" key="4">
    <citation type="submission" date="2024-05" db="EMBL/GenBank/DDBJ databases">
        <authorList>
            <person name="Sun Q."/>
            <person name="Zhou Y."/>
        </authorList>
    </citation>
    <scope>NUCLEOTIDE SEQUENCE</scope>
    <source>
        <strain evidence="1">CGMCC 1.18437</strain>
    </source>
</reference>
<evidence type="ECO:0000313" key="2">
    <source>
        <dbReference type="EMBL" id="MBB5374971.1"/>
    </source>
</evidence>
<evidence type="ECO:0000313" key="3">
    <source>
        <dbReference type="Proteomes" id="UP000539473"/>
    </source>
</evidence>
<keyword evidence="4" id="KW-1185">Reference proteome</keyword>
<reference evidence="4" key="2">
    <citation type="journal article" date="2019" name="Int. J. Syst. Evol. Microbiol.">
        <title>The Global Catalogue of Microorganisms (GCM) 10K type strain sequencing project: providing services to taxonomists for standard genome sequencing and annotation.</title>
        <authorList>
            <consortium name="The Broad Institute Genomics Platform"/>
            <consortium name="The Broad Institute Genome Sequencing Center for Infectious Disease"/>
            <person name="Wu L."/>
            <person name="Ma J."/>
        </authorList>
    </citation>
    <scope>NUCLEOTIDE SEQUENCE [LARGE SCALE GENOMIC DNA]</scope>
    <source>
        <strain evidence="4">CGMCC 1.18437</strain>
    </source>
</reference>
<reference evidence="1" key="1">
    <citation type="journal article" date="2014" name="Int. J. Syst. Evol. Microbiol.">
        <title>Complete genome of a new Firmicutes species belonging to the dominant human colonic microbiota ('Ruminococcus bicirculans') reveals two chromosomes and a selective capacity to utilize plant glucans.</title>
        <authorList>
            <consortium name="NISC Comparative Sequencing Program"/>
            <person name="Wegmann U."/>
            <person name="Louis P."/>
            <person name="Goesmann A."/>
            <person name="Henrissat B."/>
            <person name="Duncan S.H."/>
            <person name="Flint H.J."/>
        </authorList>
    </citation>
    <scope>NUCLEOTIDE SEQUENCE</scope>
    <source>
        <strain evidence="1">CGMCC 1.18437</strain>
    </source>
</reference>
<reference evidence="2 3" key="3">
    <citation type="submission" date="2020-08" db="EMBL/GenBank/DDBJ databases">
        <title>Genomic Encyclopedia of Type Strains, Phase IV (KMG-IV): sequencing the most valuable type-strain genomes for metagenomic binning, comparative biology and taxonomic classification.</title>
        <authorList>
            <person name="Goeker M."/>
        </authorList>
    </citation>
    <scope>NUCLEOTIDE SEQUENCE [LARGE SCALE GENOMIC DNA]</scope>
    <source>
        <strain evidence="2 3">DSM 27521</strain>
    </source>
</reference>
<proteinExistence type="predicted"/>
<evidence type="ECO:0000313" key="1">
    <source>
        <dbReference type="EMBL" id="GHF32368.1"/>
    </source>
</evidence>
<dbReference type="RefSeq" id="WP_184109223.1">
    <property type="nucleotide sequence ID" value="NZ_BNAJ01000001.1"/>
</dbReference>
<protein>
    <submittedName>
        <fullName evidence="2">Uncharacterized protein</fullName>
    </submittedName>
</protein>
<evidence type="ECO:0000313" key="4">
    <source>
        <dbReference type="Proteomes" id="UP000619376"/>
    </source>
</evidence>
<dbReference type="Proteomes" id="UP000619376">
    <property type="component" value="Unassembled WGS sequence"/>
</dbReference>
<dbReference type="EMBL" id="JACHFK010000001">
    <property type="protein sequence ID" value="MBB5374971.1"/>
    <property type="molecule type" value="Genomic_DNA"/>
</dbReference>
<dbReference type="EMBL" id="BNAJ01000001">
    <property type="protein sequence ID" value="GHF32368.1"/>
    <property type="molecule type" value="Genomic_DNA"/>
</dbReference>
<dbReference type="Proteomes" id="UP000539473">
    <property type="component" value="Unassembled WGS sequence"/>
</dbReference>
<gene>
    <name evidence="1" type="ORF">GCM10017781_06270</name>
    <name evidence="2" type="ORF">HNQ07_000415</name>
</gene>
<dbReference type="AlphaFoldDB" id="A0A7W8KDD1"/>